<organism evidence="2">
    <name type="scientific">Tetraodon nigroviridis</name>
    <name type="common">Spotted green pufferfish</name>
    <name type="synonym">Chelonodon nigroviridis</name>
    <dbReference type="NCBI Taxonomy" id="99883"/>
    <lineage>
        <taxon>Eukaryota</taxon>
        <taxon>Metazoa</taxon>
        <taxon>Chordata</taxon>
        <taxon>Craniata</taxon>
        <taxon>Vertebrata</taxon>
        <taxon>Euteleostomi</taxon>
        <taxon>Actinopterygii</taxon>
        <taxon>Neopterygii</taxon>
        <taxon>Teleostei</taxon>
        <taxon>Neoteleostei</taxon>
        <taxon>Acanthomorphata</taxon>
        <taxon>Eupercaria</taxon>
        <taxon>Tetraodontiformes</taxon>
        <taxon>Tetradontoidea</taxon>
        <taxon>Tetraodontidae</taxon>
        <taxon>Tetraodon</taxon>
    </lineage>
</organism>
<dbReference type="EMBL" id="CAAE01012014">
    <property type="protein sequence ID" value="CAF94249.1"/>
    <property type="molecule type" value="Genomic_DNA"/>
</dbReference>
<feature type="compositionally biased region" description="Basic and acidic residues" evidence="1">
    <location>
        <begin position="76"/>
        <end position="89"/>
    </location>
</feature>
<evidence type="ECO:0000313" key="2">
    <source>
        <dbReference type="EMBL" id="CAF94249.1"/>
    </source>
</evidence>
<feature type="compositionally biased region" description="Low complexity" evidence="1">
    <location>
        <begin position="59"/>
        <end position="72"/>
    </location>
</feature>
<sequence length="115" mass="12803">MEENTLSAGAAPSYSELNTRQVRTEPEGESSPLESDKTQAMESAEKKDVEHGLNSRTNAVPLSPVSPASSVLRSKHKEDVMKSEERQKLAKERREEKAKYFEELSILQGKALLCL</sequence>
<accession>Q4SYN3</accession>
<name>Q4SYN3_TETNG</name>
<reference evidence="2" key="1">
    <citation type="journal article" date="2004" name="Nature">
        <title>Genome duplication in the teleost fish Tetraodon nigroviridis reveals the early vertebrate proto-karyotype.</title>
        <authorList>
            <person name="Jaillon O."/>
            <person name="Aury J.-M."/>
            <person name="Brunet F."/>
            <person name="Petit J.-L."/>
            <person name="Stange-Thomann N."/>
            <person name="Mauceli E."/>
            <person name="Bouneau L."/>
            <person name="Fischer C."/>
            <person name="Ozouf-Costaz C."/>
            <person name="Bernot A."/>
            <person name="Nicaud S."/>
            <person name="Jaffe D."/>
            <person name="Fisher S."/>
            <person name="Lutfalla G."/>
            <person name="Dossat C."/>
            <person name="Segurens B."/>
            <person name="Dasilva C."/>
            <person name="Salanoubat M."/>
            <person name="Levy M."/>
            <person name="Boudet N."/>
            <person name="Castellano S."/>
            <person name="Anthouard V."/>
            <person name="Jubin C."/>
            <person name="Castelli V."/>
            <person name="Katinka M."/>
            <person name="Vacherie B."/>
            <person name="Biemont C."/>
            <person name="Skalli Z."/>
            <person name="Cattolico L."/>
            <person name="Poulain J."/>
            <person name="De Berardinis V."/>
            <person name="Cruaud C."/>
            <person name="Duprat S."/>
            <person name="Brottier P."/>
            <person name="Coutanceau J.-P."/>
            <person name="Gouzy J."/>
            <person name="Parra G."/>
            <person name="Lardier G."/>
            <person name="Chapple C."/>
            <person name="McKernan K.J."/>
            <person name="McEwan P."/>
            <person name="Bosak S."/>
            <person name="Kellis M."/>
            <person name="Volff J.-N."/>
            <person name="Guigo R."/>
            <person name="Zody M.C."/>
            <person name="Mesirov J."/>
            <person name="Lindblad-Toh K."/>
            <person name="Birren B."/>
            <person name="Nusbaum C."/>
            <person name="Kahn D."/>
            <person name="Robinson-Rechavi M."/>
            <person name="Laudet V."/>
            <person name="Schachter V."/>
            <person name="Quetier F."/>
            <person name="Saurin W."/>
            <person name="Scarpelli C."/>
            <person name="Wincker P."/>
            <person name="Lander E.S."/>
            <person name="Weissenbach J."/>
            <person name="Roest Crollius H."/>
        </authorList>
    </citation>
    <scope>NUCLEOTIDE SEQUENCE [LARGE SCALE GENOMIC DNA]</scope>
</reference>
<proteinExistence type="predicted"/>
<feature type="compositionally biased region" description="Basic and acidic residues" evidence="1">
    <location>
        <begin position="34"/>
        <end position="53"/>
    </location>
</feature>
<gene>
    <name evidence="2" type="ORF">GSTENG00010243001</name>
</gene>
<evidence type="ECO:0000256" key="1">
    <source>
        <dbReference type="SAM" id="MobiDB-lite"/>
    </source>
</evidence>
<reference evidence="2" key="2">
    <citation type="submission" date="2004-02" db="EMBL/GenBank/DDBJ databases">
        <authorList>
            <consortium name="Genoscope"/>
            <consortium name="Whitehead Institute Centre for Genome Research"/>
        </authorList>
    </citation>
    <scope>NUCLEOTIDE SEQUENCE</scope>
</reference>
<comment type="caution">
    <text evidence="2">The sequence shown here is derived from an EMBL/GenBank/DDBJ whole genome shotgun (WGS) entry which is preliminary data.</text>
</comment>
<protein>
    <submittedName>
        <fullName evidence="2">(spotted green pufferfish) hypothetical protein</fullName>
    </submittedName>
</protein>
<feature type="region of interest" description="Disordered" evidence="1">
    <location>
        <begin position="1"/>
        <end position="89"/>
    </location>
</feature>
<dbReference type="KEGG" id="tng:GSTEN00010243G001"/>
<dbReference type="AlphaFoldDB" id="Q4SYN3"/>